<evidence type="ECO:0000256" key="1">
    <source>
        <dbReference type="ARBA" id="ARBA00001231"/>
    </source>
</evidence>
<comment type="similarity">
    <text evidence="2">Belongs to the glycosyl hydrolase 3 family.</text>
</comment>
<dbReference type="GO" id="GO:0009254">
    <property type="term" value="P:peptidoglycan turnover"/>
    <property type="evidence" value="ECO:0007669"/>
    <property type="project" value="TreeGrafter"/>
</dbReference>
<reference evidence="7" key="1">
    <citation type="submission" date="2022-05" db="EMBL/GenBank/DDBJ databases">
        <authorList>
            <person name="Sun X."/>
        </authorList>
    </citation>
    <scope>NUCLEOTIDE SEQUENCE</scope>
    <source>
        <strain evidence="7">Ai-910</strain>
    </source>
</reference>
<evidence type="ECO:0000256" key="3">
    <source>
        <dbReference type="ARBA" id="ARBA00012663"/>
    </source>
</evidence>
<dbReference type="Gene3D" id="3.40.50.1700">
    <property type="entry name" value="Glycoside hydrolase family 3 C-terminal domain"/>
    <property type="match status" value="1"/>
</dbReference>
<dbReference type="Gene3D" id="3.20.20.300">
    <property type="entry name" value="Glycoside hydrolase, family 3, N-terminal domain"/>
    <property type="match status" value="1"/>
</dbReference>
<accession>A0A9J6ZN57</accession>
<dbReference type="Proteomes" id="UP001056426">
    <property type="component" value="Chromosome"/>
</dbReference>
<reference evidence="7" key="2">
    <citation type="submission" date="2022-06" db="EMBL/GenBank/DDBJ databases">
        <title>Xiashengella guii gen. nov. sp. nov., a bacterium isolated form anaerobic digestion tank.</title>
        <authorList>
            <person name="Huang H."/>
        </authorList>
    </citation>
    <scope>NUCLEOTIDE SEQUENCE</scope>
    <source>
        <strain evidence="7">Ai-910</strain>
    </source>
</reference>
<sequence>MRTSLLPCLLSVAMLTSFCSNTSERRGVMLEPVVEEEIRVQPLTVEAIYDSARVWVDSVYVSLSDEERIAQLFWITLEKADDEASYQKIKQHTIKYQPGGILFLKVSARKAYEAVHDLQSQVRVPLLFSIDGENGPAMRINGAVEFPDAMALGAIRDDSLIYRMGLEIARQLKLLGIHVNFAPVADVNSNPNNPVIGVRSYGELPYNVAAKAVAYMRGLQDGGVMAVGKHFPGHGDTGTDSHHTLPLVNHNRERLDSCDLLTFKALIDAGIWGIMTAHIDVPALTDTTGIPSSFSPKVVGNLLRDTLGFKGLVITDAVNMKGAKVMGKPGQVDALALAAGNDIVEFTENLPAAIQAVIKALTDSLITPAELEAKVRRSLAFKYWLTRGEQVNLIDADSLLHYINTPEAEVLSRALYGAALTALVNKLDIPLKEAFWAADSGSSTLSSGNTAANYAAVFAGESPLLESYFKGRGIELVKLNGTATDPGLKLDLKYKAHILVISDVQKVDASVVTRLNEAGPTMVLYMGNPYRLSRARGASKADVILVAFKNNSPAQEAIIEFLEGAIQADGILPVSIEGFPAGTGHRLSFRE</sequence>
<organism evidence="7 8">
    <name type="scientific">Xiashengella succiniciproducens</name>
    <dbReference type="NCBI Taxonomy" id="2949635"/>
    <lineage>
        <taxon>Bacteria</taxon>
        <taxon>Pseudomonadati</taxon>
        <taxon>Bacteroidota</taxon>
        <taxon>Bacteroidia</taxon>
        <taxon>Marinilabiliales</taxon>
        <taxon>Marinilabiliaceae</taxon>
        <taxon>Xiashengella</taxon>
    </lineage>
</organism>
<dbReference type="PANTHER" id="PTHR30480">
    <property type="entry name" value="BETA-HEXOSAMINIDASE-RELATED"/>
    <property type="match status" value="1"/>
</dbReference>
<dbReference type="SUPFAM" id="SSF51445">
    <property type="entry name" value="(Trans)glycosidases"/>
    <property type="match status" value="1"/>
</dbReference>
<dbReference type="InterPro" id="IPR036881">
    <property type="entry name" value="Glyco_hydro_3_C_sf"/>
</dbReference>
<feature type="domain" description="Glycoside hydrolase family 3 N-terminal" evidence="6">
    <location>
        <begin position="66"/>
        <end position="377"/>
    </location>
</feature>
<dbReference type="EMBL" id="CP098400">
    <property type="protein sequence ID" value="URW78958.1"/>
    <property type="molecule type" value="Genomic_DNA"/>
</dbReference>
<name>A0A9J6ZN57_9BACT</name>
<keyword evidence="8" id="KW-1185">Reference proteome</keyword>
<evidence type="ECO:0000313" key="7">
    <source>
        <dbReference type="EMBL" id="URW78958.1"/>
    </source>
</evidence>
<dbReference type="InterPro" id="IPR050226">
    <property type="entry name" value="NagZ_Beta-hexosaminidase"/>
</dbReference>
<dbReference type="InterPro" id="IPR001764">
    <property type="entry name" value="Glyco_hydro_3_N"/>
</dbReference>
<dbReference type="RefSeq" id="WP_250722447.1">
    <property type="nucleotide sequence ID" value="NZ_CP098400.1"/>
</dbReference>
<evidence type="ECO:0000313" key="8">
    <source>
        <dbReference type="Proteomes" id="UP001056426"/>
    </source>
</evidence>
<dbReference type="GO" id="GO:0005975">
    <property type="term" value="P:carbohydrate metabolic process"/>
    <property type="evidence" value="ECO:0007669"/>
    <property type="project" value="InterPro"/>
</dbReference>
<dbReference type="GO" id="GO:0004563">
    <property type="term" value="F:beta-N-acetylhexosaminidase activity"/>
    <property type="evidence" value="ECO:0007669"/>
    <property type="project" value="UniProtKB-EC"/>
</dbReference>
<evidence type="ECO:0000256" key="4">
    <source>
        <dbReference type="ARBA" id="ARBA00022801"/>
    </source>
</evidence>
<evidence type="ECO:0000256" key="5">
    <source>
        <dbReference type="ARBA" id="ARBA00023295"/>
    </source>
</evidence>
<dbReference type="EC" id="3.2.1.52" evidence="3"/>
<dbReference type="AlphaFoldDB" id="A0A9J6ZN57"/>
<dbReference type="Pfam" id="PF00933">
    <property type="entry name" value="Glyco_hydro_3"/>
    <property type="match status" value="1"/>
</dbReference>
<dbReference type="InterPro" id="IPR017853">
    <property type="entry name" value="GH"/>
</dbReference>
<dbReference type="PANTHER" id="PTHR30480:SF13">
    <property type="entry name" value="BETA-HEXOSAMINIDASE"/>
    <property type="match status" value="1"/>
</dbReference>
<evidence type="ECO:0000256" key="2">
    <source>
        <dbReference type="ARBA" id="ARBA00005336"/>
    </source>
</evidence>
<gene>
    <name evidence="7" type="ORF">M9189_08825</name>
</gene>
<dbReference type="KEGG" id="alkq:M9189_08825"/>
<keyword evidence="4 7" id="KW-0378">Hydrolase</keyword>
<proteinExistence type="inferred from homology"/>
<dbReference type="InterPro" id="IPR036962">
    <property type="entry name" value="Glyco_hydro_3_N_sf"/>
</dbReference>
<evidence type="ECO:0000259" key="6">
    <source>
        <dbReference type="Pfam" id="PF00933"/>
    </source>
</evidence>
<keyword evidence="5" id="KW-0326">Glycosidase</keyword>
<dbReference type="PRINTS" id="PR00133">
    <property type="entry name" value="GLHYDRLASE3"/>
</dbReference>
<protein>
    <recommendedName>
        <fullName evidence="3">beta-N-acetylhexosaminidase</fullName>
        <ecNumber evidence="3">3.2.1.52</ecNumber>
    </recommendedName>
</protein>
<comment type="catalytic activity">
    <reaction evidence="1">
        <text>Hydrolysis of terminal non-reducing N-acetyl-D-hexosamine residues in N-acetyl-beta-D-hexosaminides.</text>
        <dbReference type="EC" id="3.2.1.52"/>
    </reaction>
</comment>